<dbReference type="GO" id="GO:0003824">
    <property type="term" value="F:catalytic activity"/>
    <property type="evidence" value="ECO:0007669"/>
    <property type="project" value="InterPro"/>
</dbReference>
<proteinExistence type="predicted"/>
<dbReference type="SUPFAM" id="SSF56672">
    <property type="entry name" value="DNA/RNA polymerases"/>
    <property type="match status" value="1"/>
</dbReference>
<keyword evidence="3" id="KW-1185">Reference proteome</keyword>
<comment type="caution">
    <text evidence="2">The sequence shown here is derived from an EMBL/GenBank/DDBJ whole genome shotgun (WGS) entry which is preliminary data.</text>
</comment>
<dbReference type="Pfam" id="PF00078">
    <property type="entry name" value="RVT_1"/>
    <property type="match status" value="1"/>
</dbReference>
<evidence type="ECO:0000259" key="1">
    <source>
        <dbReference type="PROSITE" id="PS50878"/>
    </source>
</evidence>
<sequence length="839" mass="95880">MKWAQFTLFLQGHNPDIIFVQESNTDLAPIPSLSQYDFYFCPPETPRTGTCIALKKNASISVRSAEIISTGHALGVIVEIGYPASMTFLLISFYGPHDRLRSLEVIRLVKKYIENTIARSSIEIHILLGGDFNVTLNPEKDRSCGTERNPSDLAALKNLVTEFDLLDPWNLLRHRESGFTYFSHFHLRTASRLDRFYASRSLVDKVQSIDTSLSFSDHRAVILRLRLSVRLARAPYWRFDNSYLDRADYCNHVRILLSHFWIAHENLEDPITTWEMMKDEISSHDLLYQSLLKKNLSGTAQEGYCTKNGVALVTRMGWEKILANDSPAASHLARWAQKTLPKPLQRLKINNVWEDDPIILRRHVRNHFLALYHDSVSCEQEGEDILDELDTLSEVDKAYLDSPIASFEIITALNSLNRNKSPGIDGITVEFYFKFWDFIHTHFKNMACESFRRGRLPLSTTTAVIALMPKSVDIETIENWRPLSLTNVDYKILAKLMSNRLSKVIATVISTEQSYCVPGRTIFDSISTIRDLVHQHNDGNLPLEVVYLDQLKAFDRVRHQYLFQALERMGFGGVFVGMVRTLYEGALCMVRVSNSLTTHIPFLRGIRQGCPLSGQLFALAFEPLLRRLKQRRSGVELPGGGRLTVSTYADDFNVFVGNEEDFNKILPIFHEYSRPSGACLNPTKSNGLWVGPWKNRPDKPLGFLWSSEGTKFLGVWVQNNTEVEKHLMDTELERRLRQGILSWKPRSGPMSIRGRVLIVNQFIAPEVWHLLQVYTPRANIVRRLQSLLVDFVWSFRKHWVSSTILSAPIPKSTAASPWVKRYPVEGIGLGENREVMLSP</sequence>
<reference evidence="2" key="1">
    <citation type="submission" date="2013-04" db="EMBL/GenBank/DDBJ databases">
        <authorList>
            <person name="Qu J."/>
            <person name="Murali S.C."/>
            <person name="Bandaranaike D."/>
            <person name="Bellair M."/>
            <person name="Blankenburg K."/>
            <person name="Chao H."/>
            <person name="Dinh H."/>
            <person name="Doddapaneni H."/>
            <person name="Downs B."/>
            <person name="Dugan-Rocha S."/>
            <person name="Elkadiri S."/>
            <person name="Gnanaolivu R.D."/>
            <person name="Hernandez B."/>
            <person name="Javaid M."/>
            <person name="Jayaseelan J.C."/>
            <person name="Lee S."/>
            <person name="Li M."/>
            <person name="Ming W."/>
            <person name="Munidasa M."/>
            <person name="Muniz J."/>
            <person name="Nguyen L."/>
            <person name="Ongeri F."/>
            <person name="Osuji N."/>
            <person name="Pu L.-L."/>
            <person name="Puazo M."/>
            <person name="Qu C."/>
            <person name="Quiroz J."/>
            <person name="Raj R."/>
            <person name="Weissenberger G."/>
            <person name="Xin Y."/>
            <person name="Zou X."/>
            <person name="Han Y."/>
            <person name="Richards S."/>
            <person name="Worley K."/>
            <person name="Muzny D."/>
            <person name="Gibbs R."/>
        </authorList>
    </citation>
    <scope>NUCLEOTIDE SEQUENCE</scope>
    <source>
        <strain evidence="2">Sampled in the wild</strain>
    </source>
</reference>
<protein>
    <recommendedName>
        <fullName evidence="1">Reverse transcriptase domain-containing protein</fullName>
    </recommendedName>
</protein>
<dbReference type="Proteomes" id="UP000792457">
    <property type="component" value="Unassembled WGS sequence"/>
</dbReference>
<dbReference type="SUPFAM" id="SSF56219">
    <property type="entry name" value="DNase I-like"/>
    <property type="match status" value="1"/>
</dbReference>
<dbReference type="InterPro" id="IPR043502">
    <property type="entry name" value="DNA/RNA_pol_sf"/>
</dbReference>
<dbReference type="PROSITE" id="PS50878">
    <property type="entry name" value="RT_POL"/>
    <property type="match status" value="1"/>
</dbReference>
<dbReference type="AlphaFoldDB" id="A0A8K0KG26"/>
<evidence type="ECO:0000313" key="2">
    <source>
        <dbReference type="EMBL" id="KAG8234235.1"/>
    </source>
</evidence>
<dbReference type="PANTHER" id="PTHR19446">
    <property type="entry name" value="REVERSE TRANSCRIPTASES"/>
    <property type="match status" value="1"/>
</dbReference>
<dbReference type="InterPro" id="IPR036691">
    <property type="entry name" value="Endo/exonu/phosph_ase_sf"/>
</dbReference>
<name>A0A8K0KG26_LADFU</name>
<dbReference type="InterPro" id="IPR000477">
    <property type="entry name" value="RT_dom"/>
</dbReference>
<organism evidence="2 3">
    <name type="scientific">Ladona fulva</name>
    <name type="common">Scarce chaser dragonfly</name>
    <name type="synonym">Libellula fulva</name>
    <dbReference type="NCBI Taxonomy" id="123851"/>
    <lineage>
        <taxon>Eukaryota</taxon>
        <taxon>Metazoa</taxon>
        <taxon>Ecdysozoa</taxon>
        <taxon>Arthropoda</taxon>
        <taxon>Hexapoda</taxon>
        <taxon>Insecta</taxon>
        <taxon>Pterygota</taxon>
        <taxon>Palaeoptera</taxon>
        <taxon>Odonata</taxon>
        <taxon>Epiprocta</taxon>
        <taxon>Anisoptera</taxon>
        <taxon>Libelluloidea</taxon>
        <taxon>Libellulidae</taxon>
        <taxon>Ladona</taxon>
    </lineage>
</organism>
<gene>
    <name evidence="2" type="ORF">J437_LFUL007741</name>
</gene>
<feature type="domain" description="Reverse transcriptase" evidence="1">
    <location>
        <begin position="449"/>
        <end position="717"/>
    </location>
</feature>
<reference evidence="2" key="2">
    <citation type="submission" date="2017-10" db="EMBL/GenBank/DDBJ databases">
        <title>Ladona fulva Genome sequencing and assembly.</title>
        <authorList>
            <person name="Murali S."/>
            <person name="Richards S."/>
            <person name="Bandaranaike D."/>
            <person name="Bellair M."/>
            <person name="Blankenburg K."/>
            <person name="Chao H."/>
            <person name="Dinh H."/>
            <person name="Doddapaneni H."/>
            <person name="Dugan-Rocha S."/>
            <person name="Elkadiri S."/>
            <person name="Gnanaolivu R."/>
            <person name="Hernandez B."/>
            <person name="Skinner E."/>
            <person name="Javaid M."/>
            <person name="Lee S."/>
            <person name="Li M."/>
            <person name="Ming W."/>
            <person name="Munidasa M."/>
            <person name="Muniz J."/>
            <person name="Nguyen L."/>
            <person name="Hughes D."/>
            <person name="Osuji N."/>
            <person name="Pu L.-L."/>
            <person name="Puazo M."/>
            <person name="Qu C."/>
            <person name="Quiroz J."/>
            <person name="Raj R."/>
            <person name="Weissenberger G."/>
            <person name="Xin Y."/>
            <person name="Zou X."/>
            <person name="Han Y."/>
            <person name="Worley K."/>
            <person name="Muzny D."/>
            <person name="Gibbs R."/>
        </authorList>
    </citation>
    <scope>NUCLEOTIDE SEQUENCE</scope>
    <source>
        <strain evidence="2">Sampled in the wild</strain>
    </source>
</reference>
<dbReference type="InterPro" id="IPR005135">
    <property type="entry name" value="Endo/exonuclease/phosphatase"/>
</dbReference>
<dbReference type="EMBL" id="KZ308791">
    <property type="protein sequence ID" value="KAG8234235.1"/>
    <property type="molecule type" value="Genomic_DNA"/>
</dbReference>
<dbReference type="Pfam" id="PF03372">
    <property type="entry name" value="Exo_endo_phos"/>
    <property type="match status" value="1"/>
</dbReference>
<evidence type="ECO:0000313" key="3">
    <source>
        <dbReference type="Proteomes" id="UP000792457"/>
    </source>
</evidence>
<dbReference type="OrthoDB" id="8063529at2759"/>
<dbReference type="CDD" id="cd01650">
    <property type="entry name" value="RT_nLTR_like"/>
    <property type="match status" value="1"/>
</dbReference>
<dbReference type="Gene3D" id="3.60.10.10">
    <property type="entry name" value="Endonuclease/exonuclease/phosphatase"/>
    <property type="match status" value="1"/>
</dbReference>
<dbReference type="GO" id="GO:0071897">
    <property type="term" value="P:DNA biosynthetic process"/>
    <property type="evidence" value="ECO:0007669"/>
    <property type="project" value="UniProtKB-ARBA"/>
</dbReference>
<accession>A0A8K0KG26</accession>